<comment type="similarity">
    <text evidence="1">Belongs to the PhzF family.</text>
</comment>
<dbReference type="Proteomes" id="UP001201273">
    <property type="component" value="Unassembled WGS sequence"/>
</dbReference>
<organism evidence="3 4">
    <name type="scientific">Motilimonas cestriensis</name>
    <dbReference type="NCBI Taxonomy" id="2742685"/>
    <lineage>
        <taxon>Bacteria</taxon>
        <taxon>Pseudomonadati</taxon>
        <taxon>Pseudomonadota</taxon>
        <taxon>Gammaproteobacteria</taxon>
        <taxon>Alteromonadales</taxon>
        <taxon>Alteromonadales genera incertae sedis</taxon>
        <taxon>Motilimonas</taxon>
    </lineage>
</organism>
<reference evidence="3 4" key="1">
    <citation type="journal article" date="2022" name="Environ. Microbiol. Rep.">
        <title>Eco-phylogenetic analyses reveal divergent evolution of vitamin B12 metabolism in the marine bacterial family 'Psychromonadaceae'.</title>
        <authorList>
            <person name="Jin X."/>
            <person name="Yang Y."/>
            <person name="Cao H."/>
            <person name="Gao B."/>
            <person name="Zhao Z."/>
        </authorList>
    </citation>
    <scope>NUCLEOTIDE SEQUENCE [LARGE SCALE GENOMIC DNA]</scope>
    <source>
        <strain evidence="3 4">MKS20</strain>
    </source>
</reference>
<gene>
    <name evidence="3" type="ORF">K6Y31_07355</name>
</gene>
<dbReference type="InterPro" id="IPR003719">
    <property type="entry name" value="Phenazine_PhzF-like"/>
</dbReference>
<dbReference type="NCBIfam" id="TIGR00654">
    <property type="entry name" value="PhzF_family"/>
    <property type="match status" value="1"/>
</dbReference>
<accession>A0ABS8W6L3</accession>
<dbReference type="PIRSF" id="PIRSF016184">
    <property type="entry name" value="PhzC_PhzF"/>
    <property type="match status" value="1"/>
</dbReference>
<evidence type="ECO:0000256" key="2">
    <source>
        <dbReference type="ARBA" id="ARBA00023235"/>
    </source>
</evidence>
<dbReference type="PANTHER" id="PTHR13774">
    <property type="entry name" value="PHENAZINE BIOSYNTHESIS PROTEIN"/>
    <property type="match status" value="1"/>
</dbReference>
<dbReference type="Gene3D" id="3.10.310.10">
    <property type="entry name" value="Diaminopimelate Epimerase, Chain A, domain 1"/>
    <property type="match status" value="2"/>
</dbReference>
<evidence type="ECO:0000256" key="1">
    <source>
        <dbReference type="ARBA" id="ARBA00008270"/>
    </source>
</evidence>
<sequence length="271" mass="29418">MLPLYQIDAFTNALFKGNPAAVVPLDAWLSDELMQQIAAENNLAETAFFVPISQGQYQIRWFTPACEVPLCGHATLASAFVLFYELGLAGEQVVFHSKSGELTVTKSGEQLQLNFPQIPAAMVADELIPADIELGLGVPVANVLEATSQDDPVYLVVLDSVQQLRALAPDMNILARLHPHSVLVTALGEEGSDYDCESRFFLPSYGIDEDPVTGMAHCILAPYWCLQLGKARINAYQASKRGGAMHCELLEAGRVLLSGHGKKYLSGQITL</sequence>
<proteinExistence type="inferred from homology"/>
<name>A0ABS8W6L3_9GAMM</name>
<keyword evidence="2" id="KW-0413">Isomerase</keyword>
<dbReference type="SUPFAM" id="SSF54506">
    <property type="entry name" value="Diaminopimelate epimerase-like"/>
    <property type="match status" value="1"/>
</dbReference>
<evidence type="ECO:0000313" key="4">
    <source>
        <dbReference type="Proteomes" id="UP001201273"/>
    </source>
</evidence>
<comment type="caution">
    <text evidence="3">The sequence shown here is derived from an EMBL/GenBank/DDBJ whole genome shotgun (WGS) entry which is preliminary data.</text>
</comment>
<protein>
    <submittedName>
        <fullName evidence="3">PhzF family phenazine biosynthesis protein</fullName>
    </submittedName>
</protein>
<evidence type="ECO:0000313" key="3">
    <source>
        <dbReference type="EMBL" id="MCE2594629.1"/>
    </source>
</evidence>
<keyword evidence="4" id="KW-1185">Reference proteome</keyword>
<dbReference type="Pfam" id="PF02567">
    <property type="entry name" value="PhzC-PhzF"/>
    <property type="match status" value="1"/>
</dbReference>
<dbReference type="PANTHER" id="PTHR13774:SF17">
    <property type="entry name" value="PHENAZINE BIOSYNTHESIS-LIKE DOMAIN-CONTAINING PROTEIN"/>
    <property type="match status" value="1"/>
</dbReference>
<dbReference type="RefSeq" id="WP_233052164.1">
    <property type="nucleotide sequence ID" value="NZ_JAIMJA010000006.1"/>
</dbReference>
<dbReference type="EMBL" id="JAIMJA010000006">
    <property type="protein sequence ID" value="MCE2594629.1"/>
    <property type="molecule type" value="Genomic_DNA"/>
</dbReference>